<reference evidence="1 2" key="1">
    <citation type="submission" date="2018-03" db="EMBL/GenBank/DDBJ databases">
        <title>Whole genome sequencing of Histamine producing bacteria.</title>
        <authorList>
            <person name="Butler K."/>
        </authorList>
    </citation>
    <scope>NUCLEOTIDE SEQUENCE [LARGE SCALE GENOMIC DNA]</scope>
    <source>
        <strain evidence="1 2">BT-6</strain>
    </source>
</reference>
<dbReference type="Pfam" id="PF08713">
    <property type="entry name" value="DNA_alkylation"/>
    <property type="match status" value="1"/>
</dbReference>
<accession>A0ABD6X5C4</accession>
<sequence>MVIYIQQNLAQKADAHLATELETQFDIPAYGVDQKNQKEILESALKHTQIKNENDYERLVLWLGSGEYIEEQQLAIDVLEMFASKYPEKTASLFASIMNDSNSGYIKQRIFTKIMSEMEDASIDHVLGISNVGNKFFCYENFKFLMACSDMAFEENKALLFIDVIDKFDQKDKFIERLLIENKSIKPLVRYMAQHIELHLSVLSIAMMNELDSIININ</sequence>
<name>A0ABD6X5C4_PHODM</name>
<comment type="caution">
    <text evidence="1">The sequence shown here is derived from an EMBL/GenBank/DDBJ whole genome shotgun (WGS) entry which is preliminary data.</text>
</comment>
<proteinExistence type="predicted"/>
<organism evidence="1 2">
    <name type="scientific">Photobacterium damselae</name>
    <dbReference type="NCBI Taxonomy" id="38293"/>
    <lineage>
        <taxon>Bacteria</taxon>
        <taxon>Pseudomonadati</taxon>
        <taxon>Pseudomonadota</taxon>
        <taxon>Gammaproteobacteria</taxon>
        <taxon>Vibrionales</taxon>
        <taxon>Vibrionaceae</taxon>
        <taxon>Photobacterium</taxon>
    </lineage>
</organism>
<dbReference type="InterPro" id="IPR014825">
    <property type="entry name" value="DNA_alkylation"/>
</dbReference>
<dbReference type="AlphaFoldDB" id="A0ABD6X5C4"/>
<protein>
    <submittedName>
        <fullName evidence="1">Uncharacterized protein</fullName>
    </submittedName>
</protein>
<dbReference type="EMBL" id="PYMM01000003">
    <property type="protein sequence ID" value="PSU17419.1"/>
    <property type="molecule type" value="Genomic_DNA"/>
</dbReference>
<evidence type="ECO:0000313" key="2">
    <source>
        <dbReference type="Proteomes" id="UP000241404"/>
    </source>
</evidence>
<dbReference type="Gene3D" id="1.20.1660.10">
    <property type="entry name" value="Hypothetical protein (EF3068)"/>
    <property type="match status" value="1"/>
</dbReference>
<evidence type="ECO:0000313" key="1">
    <source>
        <dbReference type="EMBL" id="PSU17419.1"/>
    </source>
</evidence>
<gene>
    <name evidence="1" type="ORF">CTM90_07905</name>
</gene>
<dbReference type="Proteomes" id="UP000241404">
    <property type="component" value="Unassembled WGS sequence"/>
</dbReference>